<evidence type="ECO:0000313" key="1">
    <source>
        <dbReference type="EMBL" id="OUR77926.1"/>
    </source>
</evidence>
<evidence type="ECO:0000313" key="2">
    <source>
        <dbReference type="Proteomes" id="UP000243053"/>
    </source>
</evidence>
<comment type="caution">
    <text evidence="1">The sequence shown here is derived from an EMBL/GenBank/DDBJ whole genome shotgun (WGS) entry which is preliminary data.</text>
</comment>
<proteinExistence type="predicted"/>
<protein>
    <submittedName>
        <fullName evidence="1">Uncharacterized protein</fullName>
    </submittedName>
</protein>
<organism evidence="1 2">
    <name type="scientific">Colwellia psychrerythraea</name>
    <name type="common">Vibrio psychroerythus</name>
    <dbReference type="NCBI Taxonomy" id="28229"/>
    <lineage>
        <taxon>Bacteria</taxon>
        <taxon>Pseudomonadati</taxon>
        <taxon>Pseudomonadota</taxon>
        <taxon>Gammaproteobacteria</taxon>
        <taxon>Alteromonadales</taxon>
        <taxon>Colwelliaceae</taxon>
        <taxon>Colwellia</taxon>
    </lineage>
</organism>
<dbReference type="AlphaFoldDB" id="A0A1Y5E902"/>
<gene>
    <name evidence="1" type="ORF">A9Q75_14500</name>
</gene>
<dbReference type="Proteomes" id="UP000243053">
    <property type="component" value="Unassembled WGS sequence"/>
</dbReference>
<name>A0A1Y5E902_COLPS</name>
<dbReference type="EMBL" id="MAAF01000084">
    <property type="protein sequence ID" value="OUR77926.1"/>
    <property type="molecule type" value="Genomic_DNA"/>
</dbReference>
<reference evidence="2" key="1">
    <citation type="journal article" date="2017" name="Proc. Natl. Acad. Sci. U.S.A.">
        <title>Simulation of Deepwater Horizon oil plume reveals substrate specialization within a complex community of hydrocarbon degraders.</title>
        <authorList>
            <person name="Hu P."/>
            <person name="Dubinsky E.A."/>
            <person name="Probst A.J."/>
            <person name="Wang J."/>
            <person name="Sieber C.M.K."/>
            <person name="Tom L.M."/>
            <person name="Gardinali P."/>
            <person name="Banfield J.F."/>
            <person name="Atlas R.M."/>
            <person name="Andersen G.L."/>
        </authorList>
    </citation>
    <scope>NUCLEOTIDE SEQUENCE [LARGE SCALE GENOMIC DNA]</scope>
</reference>
<accession>A0A1Y5E902</accession>
<sequence length="96" mass="11386">MKALKIENFKGLCLIDELNYQSLDKLDKTILLNLVNLALTEEFTIDEYDESLLKNEAHRIIYKSVSEKLNGLHQKRKKFNDESDNVFIEEYEKYKV</sequence>